<evidence type="ECO:0000313" key="4">
    <source>
        <dbReference type="Ensembl" id="ENSMAMP00000033681.2"/>
    </source>
</evidence>
<name>A0A3Q3NCP8_9TELE</name>
<dbReference type="InterPro" id="IPR006052">
    <property type="entry name" value="TNF_dom"/>
</dbReference>
<dbReference type="GeneTree" id="ENSGT00940000177239"/>
<sequence length="204" mass="23842">DQIYLVSLFSPIQSITFTYLPILLVLCYWYDYNTKPHYGPNISLFNMLRINCMTRPPHKGIFNKSHLLSLPHSTESVPAENITDRLYMKWYKVFGDNYNDKKRAIVIPETGYYFVYATFALSCQDEVEDESFKKFYVTLHRWNEGYRQEKTIGSAMDGIECSSDRSRSVFMGQLFYLLNGDHVSVWIEEGYKLITKSSFGAYST</sequence>
<evidence type="ECO:0000259" key="3">
    <source>
        <dbReference type="Pfam" id="PF00229"/>
    </source>
</evidence>
<organism evidence="4 5">
    <name type="scientific">Mastacembelus armatus</name>
    <name type="common">zig-zag eel</name>
    <dbReference type="NCBI Taxonomy" id="205130"/>
    <lineage>
        <taxon>Eukaryota</taxon>
        <taxon>Metazoa</taxon>
        <taxon>Chordata</taxon>
        <taxon>Craniata</taxon>
        <taxon>Vertebrata</taxon>
        <taxon>Euteleostomi</taxon>
        <taxon>Actinopterygii</taxon>
        <taxon>Neopterygii</taxon>
        <taxon>Teleostei</taxon>
        <taxon>Neoteleostei</taxon>
        <taxon>Acanthomorphata</taxon>
        <taxon>Anabantaria</taxon>
        <taxon>Synbranchiformes</taxon>
        <taxon>Mastacembelidae</taxon>
        <taxon>Mastacembelus</taxon>
    </lineage>
</organism>
<evidence type="ECO:0000256" key="1">
    <source>
        <dbReference type="ARBA" id="ARBA00008670"/>
    </source>
</evidence>
<proteinExistence type="inferred from homology"/>
<keyword evidence="2" id="KW-1133">Transmembrane helix</keyword>
<dbReference type="GO" id="GO:0005164">
    <property type="term" value="F:tumor necrosis factor receptor binding"/>
    <property type="evidence" value="ECO:0007669"/>
    <property type="project" value="InterPro"/>
</dbReference>
<dbReference type="InParanoid" id="A0A3Q3NCP8"/>
<dbReference type="Gene3D" id="2.60.120.40">
    <property type="match status" value="1"/>
</dbReference>
<accession>A0A3Q3NCP8</accession>
<dbReference type="GO" id="GO:0006955">
    <property type="term" value="P:immune response"/>
    <property type="evidence" value="ECO:0007669"/>
    <property type="project" value="InterPro"/>
</dbReference>
<dbReference type="Ensembl" id="ENSMAMT00000034544.2">
    <property type="protein sequence ID" value="ENSMAMP00000033681.2"/>
    <property type="gene ID" value="ENSMAMG00000022646.2"/>
</dbReference>
<reference evidence="4" key="1">
    <citation type="submission" date="2025-08" db="UniProtKB">
        <authorList>
            <consortium name="Ensembl"/>
        </authorList>
    </citation>
    <scope>IDENTIFICATION</scope>
</reference>
<dbReference type="Proteomes" id="UP000261640">
    <property type="component" value="Unplaced"/>
</dbReference>
<evidence type="ECO:0000313" key="5">
    <source>
        <dbReference type="Proteomes" id="UP000261640"/>
    </source>
</evidence>
<comment type="similarity">
    <text evidence="1">Belongs to the tumor necrosis factor family.</text>
</comment>
<dbReference type="SUPFAM" id="SSF49842">
    <property type="entry name" value="TNF-like"/>
    <property type="match status" value="1"/>
</dbReference>
<keyword evidence="5" id="KW-1185">Reference proteome</keyword>
<protein>
    <recommendedName>
        <fullName evidence="3">THD domain-containing protein</fullName>
    </recommendedName>
</protein>
<keyword evidence="2" id="KW-0812">Transmembrane</keyword>
<dbReference type="InterPro" id="IPR008983">
    <property type="entry name" value="Tumour_necrosis_fac-like_dom"/>
</dbReference>
<evidence type="ECO:0000256" key="2">
    <source>
        <dbReference type="SAM" id="Phobius"/>
    </source>
</evidence>
<keyword evidence="2" id="KW-0472">Membrane</keyword>
<reference evidence="4" key="2">
    <citation type="submission" date="2025-09" db="UniProtKB">
        <authorList>
            <consortium name="Ensembl"/>
        </authorList>
    </citation>
    <scope>IDENTIFICATION</scope>
</reference>
<dbReference type="GO" id="GO:0016020">
    <property type="term" value="C:membrane"/>
    <property type="evidence" value="ECO:0007669"/>
    <property type="project" value="InterPro"/>
</dbReference>
<dbReference type="Pfam" id="PF00229">
    <property type="entry name" value="TNF"/>
    <property type="match status" value="1"/>
</dbReference>
<feature type="transmembrane region" description="Helical" evidence="2">
    <location>
        <begin position="12"/>
        <end position="30"/>
    </location>
</feature>
<feature type="domain" description="THD" evidence="3">
    <location>
        <begin position="91"/>
        <end position="201"/>
    </location>
</feature>
<dbReference type="AlphaFoldDB" id="A0A3Q3NCP8"/>